<name>A0ABY4N016_9MICO</name>
<feature type="transmembrane region" description="Helical" evidence="1">
    <location>
        <begin position="121"/>
        <end position="138"/>
    </location>
</feature>
<keyword evidence="1" id="KW-0472">Membrane</keyword>
<keyword evidence="1" id="KW-0812">Transmembrane</keyword>
<feature type="transmembrane region" description="Helical" evidence="1">
    <location>
        <begin position="169"/>
        <end position="191"/>
    </location>
</feature>
<protein>
    <submittedName>
        <fullName evidence="2">M50 family metallopeptidase</fullName>
    </submittedName>
</protein>
<evidence type="ECO:0000256" key="1">
    <source>
        <dbReference type="SAM" id="Phobius"/>
    </source>
</evidence>
<keyword evidence="1" id="KW-1133">Transmembrane helix</keyword>
<feature type="transmembrane region" description="Helical" evidence="1">
    <location>
        <begin position="27"/>
        <end position="46"/>
    </location>
</feature>
<feature type="transmembrane region" description="Helical" evidence="1">
    <location>
        <begin position="211"/>
        <end position="234"/>
    </location>
</feature>
<gene>
    <name evidence="2" type="ORF">M3M28_06235</name>
</gene>
<feature type="transmembrane region" description="Helical" evidence="1">
    <location>
        <begin position="144"/>
        <end position="162"/>
    </location>
</feature>
<proteinExistence type="predicted"/>
<organism evidence="2">
    <name type="scientific">Gulosibacter sediminis</name>
    <dbReference type="NCBI Taxonomy" id="1729695"/>
    <lineage>
        <taxon>Bacteria</taxon>
        <taxon>Bacillati</taxon>
        <taxon>Actinomycetota</taxon>
        <taxon>Actinomycetes</taxon>
        <taxon>Micrococcales</taxon>
        <taxon>Microbacteriaceae</taxon>
        <taxon>Gulosibacter</taxon>
    </lineage>
</organism>
<sequence length="235" mass="25203">MEDLPWLDAIVSRIVPPETAPSIDATVLWWVLAAALIACAVPLTWLRVRLGVTLVHELGHAFVGVMVGRKFNGFVLRGDMSGAAVTQGKARGFGRVATTWAGYPAPAILGAALAWFAGRGWAAPTVTLLMLLLVIAMIRVRSWLTAGVTLISLAGFAALWWWRYDEIQALVLIGIAIVLVVGAWRHLGAVVTQPSPSSDPGVLAQLTRVPAFLWNLSFAIVCGLATWGVAQFFLP</sequence>
<accession>A0ABY4N016</accession>
<reference evidence="2" key="1">
    <citation type="submission" date="2022-05" db="EMBL/GenBank/DDBJ databases">
        <title>Complete genome sequence of toluene-degrading Gulosibacter sediminis strain ACHW.36C.</title>
        <authorList>
            <person name="Wai A.C."/>
            <person name="Lai G.K."/>
            <person name="Griffin S.D."/>
            <person name="Leung F.C."/>
        </authorList>
    </citation>
    <scope>NUCLEOTIDE SEQUENCE [LARGE SCALE GENOMIC DNA]</scope>
    <source>
        <strain evidence="2">ACHW.36C</strain>
    </source>
</reference>
<dbReference type="Pfam" id="PF13398">
    <property type="entry name" value="Peptidase_M50B"/>
    <property type="match status" value="1"/>
</dbReference>
<dbReference type="EMBL" id="CP097160">
    <property type="protein sequence ID" value="UQN16037.1"/>
    <property type="molecule type" value="Genomic_DNA"/>
</dbReference>
<dbReference type="InterPro" id="IPR049500">
    <property type="entry name" value="Peptidase_M50B-like"/>
</dbReference>
<evidence type="ECO:0000313" key="2">
    <source>
        <dbReference type="EMBL" id="UQN16037.1"/>
    </source>
</evidence>